<organism evidence="1 2">
    <name type="scientific">Holdemania filiformis</name>
    <dbReference type="NCBI Taxonomy" id="61171"/>
    <lineage>
        <taxon>Bacteria</taxon>
        <taxon>Bacillati</taxon>
        <taxon>Bacillota</taxon>
        <taxon>Erysipelotrichia</taxon>
        <taxon>Erysipelotrichales</taxon>
        <taxon>Erysipelotrichaceae</taxon>
        <taxon>Holdemania</taxon>
    </lineage>
</organism>
<dbReference type="AlphaFoldDB" id="A0A412G6T6"/>
<evidence type="ECO:0000313" key="1">
    <source>
        <dbReference type="EMBL" id="RGR77014.1"/>
    </source>
</evidence>
<gene>
    <name evidence="1" type="ORF">DWY25_01595</name>
</gene>
<proteinExistence type="predicted"/>
<evidence type="ECO:0000313" key="2">
    <source>
        <dbReference type="Proteomes" id="UP000284178"/>
    </source>
</evidence>
<dbReference type="Proteomes" id="UP000284178">
    <property type="component" value="Unassembled WGS sequence"/>
</dbReference>
<dbReference type="RefSeq" id="WP_117892825.1">
    <property type="nucleotide sequence ID" value="NZ_CABJCV010000001.1"/>
</dbReference>
<reference evidence="1 2" key="1">
    <citation type="submission" date="2018-08" db="EMBL/GenBank/DDBJ databases">
        <title>A genome reference for cultivated species of the human gut microbiota.</title>
        <authorList>
            <person name="Zou Y."/>
            <person name="Xue W."/>
            <person name="Luo G."/>
        </authorList>
    </citation>
    <scope>NUCLEOTIDE SEQUENCE [LARGE SCALE GENOMIC DNA]</scope>
    <source>
        <strain evidence="1 2">AF24-29</strain>
    </source>
</reference>
<dbReference type="GeneID" id="83014100"/>
<sequence>MNSKRVRSLLLSAALLFVLFLSWFIGRSIFVQGPYIKDRSADLRLHRQLMEAMRAPAGELVNRYALNEVTYISRVTSLSRQWIVWYDDQLNIKAQMEEAQIDAAQALAIGEQNGISASAIQFGWVKDRPAIIVEDQNRELALDAATLEKLMLYEKR</sequence>
<comment type="caution">
    <text evidence="1">The sequence shown here is derived from an EMBL/GenBank/DDBJ whole genome shotgun (WGS) entry which is preliminary data.</text>
</comment>
<accession>A0A412G6T6</accession>
<dbReference type="EMBL" id="QRUP01000001">
    <property type="protein sequence ID" value="RGR77014.1"/>
    <property type="molecule type" value="Genomic_DNA"/>
</dbReference>
<keyword evidence="2" id="KW-1185">Reference proteome</keyword>
<protein>
    <submittedName>
        <fullName evidence="1">Uncharacterized protein</fullName>
    </submittedName>
</protein>
<name>A0A412G6T6_9FIRM</name>